<comment type="caution">
    <text evidence="2">The sequence shown here is derived from an EMBL/GenBank/DDBJ whole genome shotgun (WGS) entry which is preliminary data.</text>
</comment>
<feature type="region of interest" description="Disordered" evidence="1">
    <location>
        <begin position="119"/>
        <end position="138"/>
    </location>
</feature>
<protein>
    <submittedName>
        <fullName evidence="2">Uncharacterized protein</fullName>
    </submittedName>
</protein>
<organism evidence="2 3">
    <name type="scientific">Candidula unifasciata</name>
    <dbReference type="NCBI Taxonomy" id="100452"/>
    <lineage>
        <taxon>Eukaryota</taxon>
        <taxon>Metazoa</taxon>
        <taxon>Spiralia</taxon>
        <taxon>Lophotrochozoa</taxon>
        <taxon>Mollusca</taxon>
        <taxon>Gastropoda</taxon>
        <taxon>Heterobranchia</taxon>
        <taxon>Euthyneura</taxon>
        <taxon>Panpulmonata</taxon>
        <taxon>Eupulmonata</taxon>
        <taxon>Stylommatophora</taxon>
        <taxon>Helicina</taxon>
        <taxon>Helicoidea</taxon>
        <taxon>Geomitridae</taxon>
        <taxon>Candidula</taxon>
    </lineage>
</organism>
<keyword evidence="3" id="KW-1185">Reference proteome</keyword>
<feature type="region of interest" description="Disordered" evidence="1">
    <location>
        <begin position="31"/>
        <end position="73"/>
    </location>
</feature>
<dbReference type="Proteomes" id="UP000678393">
    <property type="component" value="Unassembled WGS sequence"/>
</dbReference>
<feature type="compositionally biased region" description="Basic and acidic residues" evidence="1">
    <location>
        <begin position="51"/>
        <end position="65"/>
    </location>
</feature>
<dbReference type="EMBL" id="CAJHNH020004902">
    <property type="protein sequence ID" value="CAG5131876.1"/>
    <property type="molecule type" value="Genomic_DNA"/>
</dbReference>
<dbReference type="AlphaFoldDB" id="A0A8S3ZYH8"/>
<name>A0A8S3ZYH8_9EUPU</name>
<accession>A0A8S3ZYH8</accession>
<evidence type="ECO:0000256" key="1">
    <source>
        <dbReference type="SAM" id="MobiDB-lite"/>
    </source>
</evidence>
<evidence type="ECO:0000313" key="2">
    <source>
        <dbReference type="EMBL" id="CAG5131876.1"/>
    </source>
</evidence>
<dbReference type="OrthoDB" id="6130613at2759"/>
<reference evidence="2" key="1">
    <citation type="submission" date="2021-04" db="EMBL/GenBank/DDBJ databases">
        <authorList>
            <consortium name="Molecular Ecology Group"/>
        </authorList>
    </citation>
    <scope>NUCLEOTIDE SEQUENCE</scope>
</reference>
<sequence>MIRAGDSTIHLQKVKPMQLAEIRSHLQKRPAGKISIGLSPEAREAMQQAAEESKIQDTGKPEKRGSKGNVLFKDTVQVRQQVAGASSDARRGSCSDIFEDAQLDSTYTSHLGALLDTTYEDDDELSSPRKSQGRRRSSVYRWIQKRESLAGNAESVDEVDEVSIANQMVNSS</sequence>
<gene>
    <name evidence="2" type="ORF">CUNI_LOCUS17434</name>
</gene>
<evidence type="ECO:0000313" key="3">
    <source>
        <dbReference type="Proteomes" id="UP000678393"/>
    </source>
</evidence>
<proteinExistence type="predicted"/>